<dbReference type="KEGG" id="gba:J421_1027"/>
<evidence type="ECO:0000313" key="2">
    <source>
        <dbReference type="EMBL" id="AHG88564.1"/>
    </source>
</evidence>
<feature type="domain" description="Rv2525c-like glycoside hydrolase-like" evidence="1">
    <location>
        <begin position="53"/>
        <end position="187"/>
    </location>
</feature>
<evidence type="ECO:0000313" key="3">
    <source>
        <dbReference type="Proteomes" id="UP000019151"/>
    </source>
</evidence>
<dbReference type="AlphaFoldDB" id="W0RBT3"/>
<dbReference type="RefSeq" id="WP_025410096.1">
    <property type="nucleotide sequence ID" value="NZ_CP007128.1"/>
</dbReference>
<dbReference type="HOGENOM" id="CLU_1114555_0_0_0"/>
<name>W0RBT3_9BACT</name>
<dbReference type="InterPro" id="IPR015020">
    <property type="entry name" value="Rv2525c-like_Glyco_Hydro-like"/>
</dbReference>
<dbReference type="Pfam" id="PF08924">
    <property type="entry name" value="Rv2525c_GlyHyd-like"/>
    <property type="match status" value="1"/>
</dbReference>
<organism evidence="2 3">
    <name type="scientific">Gemmatirosa kalamazoonensis</name>
    <dbReference type="NCBI Taxonomy" id="861299"/>
    <lineage>
        <taxon>Bacteria</taxon>
        <taxon>Pseudomonadati</taxon>
        <taxon>Gemmatimonadota</taxon>
        <taxon>Gemmatimonadia</taxon>
        <taxon>Gemmatimonadales</taxon>
        <taxon>Gemmatimonadaceae</taxon>
        <taxon>Gemmatirosa</taxon>
    </lineage>
</organism>
<dbReference type="OrthoDB" id="2080590at2"/>
<gene>
    <name evidence="2" type="ORF">J421_1027</name>
</gene>
<dbReference type="STRING" id="861299.J421_1027"/>
<proteinExistence type="predicted"/>
<dbReference type="Gene3D" id="3.20.20.80">
    <property type="entry name" value="Glycosidases"/>
    <property type="match status" value="1"/>
</dbReference>
<reference evidence="2 3" key="1">
    <citation type="journal article" date="2014" name="Genome Announc.">
        <title>Genome Sequence and Methylome of Soil Bacterium Gemmatirosa kalamazoonensis KBS708T, a Member of the Rarely Cultivated Gemmatimonadetes Phylum.</title>
        <authorList>
            <person name="Debruyn J.M."/>
            <person name="Radosevich M."/>
            <person name="Wommack K.E."/>
            <person name="Polson S.W."/>
            <person name="Hauser L.J."/>
            <person name="Fawaz M.N."/>
            <person name="Korlach J."/>
            <person name="Tsai Y.C."/>
        </authorList>
    </citation>
    <scope>NUCLEOTIDE SEQUENCE [LARGE SCALE GENOMIC DNA]</scope>
    <source>
        <strain evidence="2 3">KBS708</strain>
    </source>
</reference>
<sequence length="249" mass="26946">MPGLDAVRSKQSPTKLYRGIDMYNPSNLSAPLRGKVTGKLEYVTEREGGTPAFVGRYIKNPASAAQVTDKEIEFIRGQGCSLLPIYCPTQAHTGMKGPDGQKWGREAAKNAVGLARGLHIPDDVFVYANIEPHWVLTPDWVVGWCEGYDALTRQGFGGLYCGQLHIAPGGPIVQAMKTLGGRAPAVWLTRAMGDGRDPGLLPAAAQEIGDVDIWQYAVGVVGQGLDSRAWGYDRDLASSYAFDHMWAPD</sequence>
<dbReference type="SUPFAM" id="SSF51445">
    <property type="entry name" value="(Trans)glycosidases"/>
    <property type="match status" value="1"/>
</dbReference>
<keyword evidence="3" id="KW-1185">Reference proteome</keyword>
<dbReference type="Proteomes" id="UP000019151">
    <property type="component" value="Chromosome"/>
</dbReference>
<protein>
    <recommendedName>
        <fullName evidence="1">Rv2525c-like glycoside hydrolase-like domain-containing protein</fullName>
    </recommendedName>
</protein>
<accession>W0RBT3</accession>
<dbReference type="InterPro" id="IPR017853">
    <property type="entry name" value="GH"/>
</dbReference>
<evidence type="ECO:0000259" key="1">
    <source>
        <dbReference type="Pfam" id="PF08924"/>
    </source>
</evidence>
<dbReference type="InParanoid" id="W0RBT3"/>
<dbReference type="EMBL" id="CP007128">
    <property type="protein sequence ID" value="AHG88564.1"/>
    <property type="molecule type" value="Genomic_DNA"/>
</dbReference>